<accession>A0AB74UXD4</accession>
<dbReference type="SUPFAM" id="SSF69593">
    <property type="entry name" value="Glycerol-3-phosphate (1)-acyltransferase"/>
    <property type="match status" value="1"/>
</dbReference>
<dbReference type="CDD" id="cd07989">
    <property type="entry name" value="LPLAT_AGPAT-like"/>
    <property type="match status" value="1"/>
</dbReference>
<dbReference type="AlphaFoldDB" id="A0AB74UXD4"/>
<evidence type="ECO:0000256" key="3">
    <source>
        <dbReference type="ARBA" id="ARBA00023315"/>
    </source>
</evidence>
<keyword evidence="3 5" id="KW-0012">Acyltransferase</keyword>
<dbReference type="PANTHER" id="PTHR10434">
    <property type="entry name" value="1-ACYL-SN-GLYCEROL-3-PHOSPHATE ACYLTRANSFERASE"/>
    <property type="match status" value="1"/>
</dbReference>
<proteinExistence type="predicted"/>
<dbReference type="GO" id="GO:0006654">
    <property type="term" value="P:phosphatidic acid biosynthetic process"/>
    <property type="evidence" value="ECO:0007669"/>
    <property type="project" value="TreeGrafter"/>
</dbReference>
<reference evidence="5" key="1">
    <citation type="submission" date="2024-10" db="EMBL/GenBank/DDBJ databases">
        <authorList>
            <person name="Lesea H.P."/>
            <person name="Kuehl J.V."/>
            <person name="Chandonia J.-M."/>
        </authorList>
    </citation>
    <scope>NUCLEOTIDE SEQUENCE</scope>
    <source>
        <strain evidence="5">FW102-FHT14D07</strain>
    </source>
</reference>
<keyword evidence="2" id="KW-0808">Transferase</keyword>
<dbReference type="SMART" id="SM00563">
    <property type="entry name" value="PlsC"/>
    <property type="match status" value="1"/>
</dbReference>
<protein>
    <submittedName>
        <fullName evidence="5">Lysophospholipid acyltransferase family protein</fullName>
    </submittedName>
</protein>
<dbReference type="Pfam" id="PF01553">
    <property type="entry name" value="Acyltransferase"/>
    <property type="match status" value="1"/>
</dbReference>
<comment type="pathway">
    <text evidence="1">Lipid metabolism.</text>
</comment>
<evidence type="ECO:0000259" key="4">
    <source>
        <dbReference type="SMART" id="SM00563"/>
    </source>
</evidence>
<organism evidence="5">
    <name type="scientific">Rhodanobacter sp. FW102-FHT14D07</name>
    <dbReference type="NCBI Taxonomy" id="3351462"/>
    <lineage>
        <taxon>Bacteria</taxon>
        <taxon>Pseudomonadati</taxon>
        <taxon>Pseudomonadota</taxon>
        <taxon>Gammaproteobacteria</taxon>
        <taxon>Lysobacterales</taxon>
        <taxon>Rhodanobacteraceae</taxon>
        <taxon>Rhodanobacter</taxon>
    </lineage>
</organism>
<dbReference type="PANTHER" id="PTHR10434:SF11">
    <property type="entry name" value="1-ACYL-SN-GLYCEROL-3-PHOSPHATE ACYLTRANSFERASE"/>
    <property type="match status" value="1"/>
</dbReference>
<evidence type="ECO:0000256" key="2">
    <source>
        <dbReference type="ARBA" id="ARBA00022679"/>
    </source>
</evidence>
<evidence type="ECO:0000256" key="1">
    <source>
        <dbReference type="ARBA" id="ARBA00005189"/>
    </source>
</evidence>
<sequence length="199" mass="22134">MITSHVLVGLVRLLVGAHARWIGCEPSPAQRIYFANHASHLDALALWSALPPSLRALTRPVAARDYWGRGGIRGFIADHGFRAVYIERDRSRCEGDPLQPLRDALDTGESLIIFPEGTRSQQPLPQPFKAGLFHLARDYPQAELVPVYLDSLHRSMPKGSLLPVPLTCVVRFGETMRLRANEDKDDFLRRAHAAVVALA</sequence>
<gene>
    <name evidence="5" type="ORF">ACFYG5_04675</name>
</gene>
<dbReference type="InterPro" id="IPR002123">
    <property type="entry name" value="Plipid/glycerol_acylTrfase"/>
</dbReference>
<dbReference type="GO" id="GO:0003841">
    <property type="term" value="F:1-acylglycerol-3-phosphate O-acyltransferase activity"/>
    <property type="evidence" value="ECO:0007669"/>
    <property type="project" value="TreeGrafter"/>
</dbReference>
<feature type="domain" description="Phospholipid/glycerol acyltransferase" evidence="4">
    <location>
        <begin position="31"/>
        <end position="152"/>
    </location>
</feature>
<name>A0AB74UXD4_9GAMM</name>
<dbReference type="RefSeq" id="WP_395119267.1">
    <property type="nucleotide sequence ID" value="NZ_CP170721.1"/>
</dbReference>
<dbReference type="EMBL" id="CP170721">
    <property type="protein sequence ID" value="XIA19444.1"/>
    <property type="molecule type" value="Genomic_DNA"/>
</dbReference>
<evidence type="ECO:0000313" key="5">
    <source>
        <dbReference type="EMBL" id="XIA19444.1"/>
    </source>
</evidence>